<dbReference type="GO" id="GO:0016791">
    <property type="term" value="F:phosphatase activity"/>
    <property type="evidence" value="ECO:0007669"/>
    <property type="project" value="TreeGrafter"/>
</dbReference>
<dbReference type="InterPro" id="IPR000150">
    <property type="entry name" value="Cof"/>
</dbReference>
<dbReference type="CDD" id="cd07516">
    <property type="entry name" value="HAD_Pase"/>
    <property type="match status" value="1"/>
</dbReference>
<dbReference type="OrthoDB" id="9798208at2"/>
<dbReference type="PANTHER" id="PTHR10000">
    <property type="entry name" value="PHOSPHOSERINE PHOSPHATASE"/>
    <property type="match status" value="1"/>
</dbReference>
<dbReference type="PROSITE" id="PS01229">
    <property type="entry name" value="COF_2"/>
    <property type="match status" value="1"/>
</dbReference>
<dbReference type="InterPro" id="IPR036412">
    <property type="entry name" value="HAD-like_sf"/>
</dbReference>
<proteinExistence type="predicted"/>
<organism evidence="1 2">
    <name type="scientific">Anaerorhabdus furcosa</name>
    <dbReference type="NCBI Taxonomy" id="118967"/>
    <lineage>
        <taxon>Bacteria</taxon>
        <taxon>Bacillati</taxon>
        <taxon>Bacillota</taxon>
        <taxon>Erysipelotrichia</taxon>
        <taxon>Erysipelotrichales</taxon>
        <taxon>Erysipelotrichaceae</taxon>
        <taxon>Anaerorhabdus</taxon>
    </lineage>
</organism>
<dbReference type="Gene3D" id="3.30.1240.10">
    <property type="match status" value="1"/>
</dbReference>
<evidence type="ECO:0000313" key="1">
    <source>
        <dbReference type="EMBL" id="SJZ65495.1"/>
    </source>
</evidence>
<accession>A0A1T4MF47</accession>
<dbReference type="STRING" id="118967.SAMN02745191_1230"/>
<dbReference type="AlphaFoldDB" id="A0A1T4MF47"/>
<dbReference type="InterPro" id="IPR023214">
    <property type="entry name" value="HAD_sf"/>
</dbReference>
<evidence type="ECO:0008006" key="3">
    <source>
        <dbReference type="Google" id="ProtNLM"/>
    </source>
</evidence>
<name>A0A1T4MF47_9FIRM</name>
<dbReference type="PROSITE" id="PS01228">
    <property type="entry name" value="COF_1"/>
    <property type="match status" value="1"/>
</dbReference>
<keyword evidence="2" id="KW-1185">Reference proteome</keyword>
<dbReference type="SFLD" id="SFLDG01140">
    <property type="entry name" value="C2.B:_Phosphomannomutase_and_P"/>
    <property type="match status" value="1"/>
</dbReference>
<dbReference type="SFLD" id="SFLDS00003">
    <property type="entry name" value="Haloacid_Dehalogenase"/>
    <property type="match status" value="1"/>
</dbReference>
<sequence>MIKLVATDLDGTLLNCNRELSDTNKRTIKKLIDSNIIVCFATGRPLGGIKKFLEQCNLTEIESYSITNTGACVYQNKGYEILRAKYLNSEDYHLIESYTNGINIQVAGYSDYDLYSFEKVINPALNHDSKILSMPITETDIYEITNPIGRLNIMGDKENIDQAISCIPEAVLENYYTVRNETFSFELLNKKSGKGKAIKFLMKYLGLQRDEVLVLGDNFNDIDMLKEAGISVAMGQAHEDVKKVCTMITDTNDDDGFTKAIDEIIYNKLQE</sequence>
<protein>
    <recommendedName>
        <fullName evidence="3">Cof subfamily of IIB subfamily of haloacid dehalogenase superfamily/HAD-superfamily hydrolase, subfamily IIB</fullName>
    </recommendedName>
</protein>
<dbReference type="NCBIfam" id="TIGR01484">
    <property type="entry name" value="HAD-SF-IIB"/>
    <property type="match status" value="1"/>
</dbReference>
<dbReference type="PANTHER" id="PTHR10000:SF8">
    <property type="entry name" value="HAD SUPERFAMILY HYDROLASE-LIKE, TYPE 3"/>
    <property type="match status" value="1"/>
</dbReference>
<reference evidence="2" key="1">
    <citation type="submission" date="2017-02" db="EMBL/GenBank/DDBJ databases">
        <authorList>
            <person name="Varghese N."/>
            <person name="Submissions S."/>
        </authorList>
    </citation>
    <scope>NUCLEOTIDE SEQUENCE [LARGE SCALE GENOMIC DNA]</scope>
    <source>
        <strain evidence="2">ATCC 25662</strain>
    </source>
</reference>
<dbReference type="RefSeq" id="WP_078711641.1">
    <property type="nucleotide sequence ID" value="NZ_FUWY01000003.1"/>
</dbReference>
<dbReference type="NCBIfam" id="TIGR00099">
    <property type="entry name" value="Cof-subfamily"/>
    <property type="match status" value="1"/>
</dbReference>
<dbReference type="GO" id="GO:0000287">
    <property type="term" value="F:magnesium ion binding"/>
    <property type="evidence" value="ECO:0007669"/>
    <property type="project" value="TreeGrafter"/>
</dbReference>
<dbReference type="EMBL" id="FUWY01000003">
    <property type="protein sequence ID" value="SJZ65495.1"/>
    <property type="molecule type" value="Genomic_DNA"/>
</dbReference>
<gene>
    <name evidence="1" type="ORF">SAMN02745191_1230</name>
</gene>
<dbReference type="InterPro" id="IPR006379">
    <property type="entry name" value="HAD-SF_hydro_IIB"/>
</dbReference>
<dbReference type="GO" id="GO:0005829">
    <property type="term" value="C:cytosol"/>
    <property type="evidence" value="ECO:0007669"/>
    <property type="project" value="TreeGrafter"/>
</dbReference>
<evidence type="ECO:0000313" key="2">
    <source>
        <dbReference type="Proteomes" id="UP000243297"/>
    </source>
</evidence>
<dbReference type="Proteomes" id="UP000243297">
    <property type="component" value="Unassembled WGS sequence"/>
</dbReference>
<dbReference type="Pfam" id="PF08282">
    <property type="entry name" value="Hydrolase_3"/>
    <property type="match status" value="1"/>
</dbReference>
<dbReference type="SUPFAM" id="SSF56784">
    <property type="entry name" value="HAD-like"/>
    <property type="match status" value="1"/>
</dbReference>
<dbReference type="Gene3D" id="3.40.50.1000">
    <property type="entry name" value="HAD superfamily/HAD-like"/>
    <property type="match status" value="1"/>
</dbReference>